<protein>
    <submittedName>
        <fullName evidence="1">Uncharacterized protein</fullName>
    </submittedName>
</protein>
<name>A0A923E8E2_CLOTT</name>
<dbReference type="AlphaFoldDB" id="A0A923E8E2"/>
<sequence>MNRKVYFLSNIEKESWEKFFYFINREDNFKVYLLLRTDVTKDGIVNDFSKLFKVNIRNWEGMKNSIEINGECNV</sequence>
<organism evidence="1 2">
    <name type="scientific">Clostridium tetanomorphum</name>
    <dbReference type="NCBI Taxonomy" id="1553"/>
    <lineage>
        <taxon>Bacteria</taxon>
        <taxon>Bacillati</taxon>
        <taxon>Bacillota</taxon>
        <taxon>Clostridia</taxon>
        <taxon>Eubacteriales</taxon>
        <taxon>Clostridiaceae</taxon>
        <taxon>Clostridium</taxon>
    </lineage>
</organism>
<gene>
    <name evidence="1" type="ORF">HGG79_02250</name>
</gene>
<reference evidence="1 2" key="1">
    <citation type="submission" date="2020-04" db="EMBL/GenBank/DDBJ databases">
        <title>Genomic insights into acetone-butanol-ethanol (ABE) fermentation by sequencing solventogenic clostridia strains.</title>
        <authorList>
            <person name="Brown S."/>
        </authorList>
    </citation>
    <scope>NUCLEOTIDE SEQUENCE [LARGE SCALE GENOMIC DNA]</scope>
    <source>
        <strain evidence="1 2">DJ011</strain>
    </source>
</reference>
<dbReference type="Proteomes" id="UP000563151">
    <property type="component" value="Unassembled WGS sequence"/>
</dbReference>
<evidence type="ECO:0000313" key="1">
    <source>
        <dbReference type="EMBL" id="MBC2396601.1"/>
    </source>
</evidence>
<proteinExistence type="predicted"/>
<comment type="caution">
    <text evidence="1">The sequence shown here is derived from an EMBL/GenBank/DDBJ whole genome shotgun (WGS) entry which is preliminary data.</text>
</comment>
<evidence type="ECO:0000313" key="2">
    <source>
        <dbReference type="Proteomes" id="UP000563151"/>
    </source>
</evidence>
<keyword evidence="2" id="KW-1185">Reference proteome</keyword>
<dbReference type="EMBL" id="JAAZWO010000002">
    <property type="protein sequence ID" value="MBC2396601.1"/>
    <property type="molecule type" value="Genomic_DNA"/>
</dbReference>
<dbReference type="RefSeq" id="WP_035144953.1">
    <property type="nucleotide sequence ID" value="NZ_JAAZWO010000002.1"/>
</dbReference>
<accession>A0A923E8E2</accession>